<keyword evidence="4" id="KW-1003">Cell membrane</keyword>
<dbReference type="PANTHER" id="PTHR30046">
    <property type="entry name" value="FLAGELLAR M-RING PROTEIN"/>
    <property type="match status" value="1"/>
</dbReference>
<dbReference type="Proteomes" id="UP000474024">
    <property type="component" value="Unassembled WGS sequence"/>
</dbReference>
<evidence type="ECO:0000313" key="14">
    <source>
        <dbReference type="Proteomes" id="UP000474024"/>
    </source>
</evidence>
<evidence type="ECO:0000256" key="10">
    <source>
        <dbReference type="SAM" id="Phobius"/>
    </source>
</evidence>
<dbReference type="GO" id="GO:0003774">
    <property type="term" value="F:cytoskeletal motor activity"/>
    <property type="evidence" value="ECO:0007669"/>
    <property type="project" value="InterPro"/>
</dbReference>
<evidence type="ECO:0000256" key="2">
    <source>
        <dbReference type="ARBA" id="ARBA00004651"/>
    </source>
</evidence>
<dbReference type="InterPro" id="IPR013556">
    <property type="entry name" value="Flag_M-ring_C"/>
</dbReference>
<proteinExistence type="inferred from homology"/>
<feature type="region of interest" description="Disordered" evidence="9">
    <location>
        <begin position="280"/>
        <end position="353"/>
    </location>
</feature>
<gene>
    <name evidence="13" type="primary">fliF</name>
    <name evidence="13" type="ORF">FYJ75_05850</name>
</gene>
<dbReference type="InterPro" id="IPR000067">
    <property type="entry name" value="FlgMring_FliF"/>
</dbReference>
<dbReference type="NCBIfam" id="TIGR00206">
    <property type="entry name" value="fliF"/>
    <property type="match status" value="1"/>
</dbReference>
<comment type="caution">
    <text evidence="13">The sequence shown here is derived from an EMBL/GenBank/DDBJ whole genome shotgun (WGS) entry which is preliminary data.</text>
</comment>
<keyword evidence="8" id="KW-0975">Bacterial flagellum</keyword>
<keyword evidence="13" id="KW-0969">Cilium</keyword>
<keyword evidence="5 10" id="KW-0812">Transmembrane</keyword>
<evidence type="ECO:0000256" key="4">
    <source>
        <dbReference type="ARBA" id="ARBA00022475"/>
    </source>
</evidence>
<dbReference type="Pfam" id="PF08345">
    <property type="entry name" value="YscJ_FliF_C"/>
    <property type="match status" value="1"/>
</dbReference>
<comment type="subcellular location">
    <subcellularLocation>
        <location evidence="1">Bacterial flagellum basal body</location>
    </subcellularLocation>
    <subcellularLocation>
        <location evidence="2">Cell membrane</location>
        <topology evidence="2">Multi-pass membrane protein</topology>
    </subcellularLocation>
</comment>
<keyword evidence="7 10" id="KW-0472">Membrane</keyword>
<evidence type="ECO:0000259" key="11">
    <source>
        <dbReference type="Pfam" id="PF01514"/>
    </source>
</evidence>
<feature type="compositionally biased region" description="Polar residues" evidence="9">
    <location>
        <begin position="312"/>
        <end position="325"/>
    </location>
</feature>
<evidence type="ECO:0000256" key="5">
    <source>
        <dbReference type="ARBA" id="ARBA00022692"/>
    </source>
</evidence>
<feature type="domain" description="Flagellar M-ring C-terminal" evidence="12">
    <location>
        <begin position="260"/>
        <end position="420"/>
    </location>
</feature>
<evidence type="ECO:0000256" key="9">
    <source>
        <dbReference type="SAM" id="MobiDB-lite"/>
    </source>
</evidence>
<accession>A0A6L5YPU1</accession>
<evidence type="ECO:0000313" key="13">
    <source>
        <dbReference type="EMBL" id="MST74563.1"/>
    </source>
</evidence>
<evidence type="ECO:0000256" key="1">
    <source>
        <dbReference type="ARBA" id="ARBA00004117"/>
    </source>
</evidence>
<dbReference type="Pfam" id="PF01514">
    <property type="entry name" value="YscJ_FliF"/>
    <property type="match status" value="1"/>
</dbReference>
<dbReference type="AlphaFoldDB" id="A0A6L5YPU1"/>
<evidence type="ECO:0000256" key="7">
    <source>
        <dbReference type="ARBA" id="ARBA00023136"/>
    </source>
</evidence>
<protein>
    <submittedName>
        <fullName evidence="13">Flagellar M-ring protein FliF</fullName>
    </submittedName>
</protein>
<dbReference type="GO" id="GO:0071973">
    <property type="term" value="P:bacterial-type flagellum-dependent cell motility"/>
    <property type="evidence" value="ECO:0007669"/>
    <property type="project" value="InterPro"/>
</dbReference>
<dbReference type="PANTHER" id="PTHR30046:SF0">
    <property type="entry name" value="FLAGELLAR M-RING PROTEIN"/>
    <property type="match status" value="1"/>
</dbReference>
<evidence type="ECO:0000256" key="6">
    <source>
        <dbReference type="ARBA" id="ARBA00022989"/>
    </source>
</evidence>
<keyword evidence="13" id="KW-0282">Flagellum</keyword>
<name>A0A6L5YPU1_9FIRM</name>
<dbReference type="GO" id="GO:0005886">
    <property type="term" value="C:plasma membrane"/>
    <property type="evidence" value="ECO:0007669"/>
    <property type="project" value="UniProtKB-SubCell"/>
</dbReference>
<feature type="domain" description="Flagellar M-ring N-terminal" evidence="11">
    <location>
        <begin position="46"/>
        <end position="219"/>
    </location>
</feature>
<sequence>MPEQVQKILNRILEWWKKFNTKQKALLISSTAVVLVALVILGIAVTKPTYVPLVTCEDTSKASEVKTVLDGDGSIDYKVSDDGLTFQVNQKNESTAKILLGQNNIPSEGFSIDDAVNGSFSTTEADKQKRYKVYLEDKFAKHLESLGSVKSANVDLTLPDDDGTILSKDEQAKAAVTLELSGDLSEDQAYGIARFIATEIGNESTDGITILDQNANVLYSGADSDSAIGTASTQLSYKQKQENMVKDKIKDVLVETKIYSNVEVAPNLDINFDNTETATHEYSAPDGQTDGMVSSKDEYEQETTNSGGGTPGTDSNDANSYVTQDNENSSSTTSETKTQYQNNEKITKTTNAGGNINYDSSSVSIVCTRYVVYDEETMDKAGELKGTTFDEFVAQNSDPVQVTVDDSLKEMIANATGFSTDAITILCYQQPEFHYKDKSNRTLTDIFQIALAVLIFALLGYVVFRSTRKEPEPELEPELSVESLLSSTAEAQQDELEDIGYNEKSETRILIEKFVDENPNAAALLLRNWLNEDWE</sequence>
<feature type="transmembrane region" description="Helical" evidence="10">
    <location>
        <begin position="25"/>
        <end position="45"/>
    </location>
</feature>
<keyword evidence="6 10" id="KW-1133">Transmembrane helix</keyword>
<dbReference type="EMBL" id="VUNI01000007">
    <property type="protein sequence ID" value="MST74563.1"/>
    <property type="molecule type" value="Genomic_DNA"/>
</dbReference>
<evidence type="ECO:0000256" key="3">
    <source>
        <dbReference type="ARBA" id="ARBA00007971"/>
    </source>
</evidence>
<dbReference type="InterPro" id="IPR045851">
    <property type="entry name" value="AMP-bd_C_sf"/>
</dbReference>
<dbReference type="InterPro" id="IPR043427">
    <property type="entry name" value="YscJ/FliF"/>
</dbReference>
<evidence type="ECO:0000256" key="8">
    <source>
        <dbReference type="ARBA" id="ARBA00023143"/>
    </source>
</evidence>
<comment type="similarity">
    <text evidence="3">Belongs to the FliF family.</text>
</comment>
<feature type="compositionally biased region" description="Low complexity" evidence="9">
    <location>
        <begin position="326"/>
        <end position="338"/>
    </location>
</feature>
<dbReference type="RefSeq" id="WP_154429531.1">
    <property type="nucleotide sequence ID" value="NZ_VUNI01000007.1"/>
</dbReference>
<dbReference type="Gene3D" id="3.30.300.30">
    <property type="match status" value="1"/>
</dbReference>
<keyword evidence="14" id="KW-1185">Reference proteome</keyword>
<dbReference type="InterPro" id="IPR006182">
    <property type="entry name" value="FliF_N_dom"/>
</dbReference>
<dbReference type="GO" id="GO:0009431">
    <property type="term" value="C:bacterial-type flagellum basal body, MS ring"/>
    <property type="evidence" value="ECO:0007669"/>
    <property type="project" value="InterPro"/>
</dbReference>
<feature type="transmembrane region" description="Helical" evidence="10">
    <location>
        <begin position="446"/>
        <end position="464"/>
    </location>
</feature>
<organism evidence="13 14">
    <name type="scientific">Roseburia porci</name>
    <dbReference type="NCBI Taxonomy" id="2605790"/>
    <lineage>
        <taxon>Bacteria</taxon>
        <taxon>Bacillati</taxon>
        <taxon>Bacillota</taxon>
        <taxon>Clostridia</taxon>
        <taxon>Lachnospirales</taxon>
        <taxon>Lachnospiraceae</taxon>
        <taxon>Roseburia</taxon>
    </lineage>
</organism>
<reference evidence="13 14" key="1">
    <citation type="submission" date="2019-08" db="EMBL/GenBank/DDBJ databases">
        <title>In-depth cultivation of the pig gut microbiome towards novel bacterial diversity and tailored functional studies.</title>
        <authorList>
            <person name="Wylensek D."/>
            <person name="Hitch T.C.A."/>
            <person name="Clavel T."/>
        </authorList>
    </citation>
    <scope>NUCLEOTIDE SEQUENCE [LARGE SCALE GENOMIC DNA]</scope>
    <source>
        <strain evidence="13 14">MUC/MUC-530-WT-4D</strain>
    </source>
</reference>
<keyword evidence="13" id="KW-0966">Cell projection</keyword>
<feature type="compositionally biased region" description="Polar residues" evidence="9">
    <location>
        <begin position="339"/>
        <end position="353"/>
    </location>
</feature>
<evidence type="ECO:0000259" key="12">
    <source>
        <dbReference type="Pfam" id="PF08345"/>
    </source>
</evidence>